<evidence type="ECO:0000259" key="2">
    <source>
        <dbReference type="Pfam" id="PF00892"/>
    </source>
</evidence>
<keyword evidence="1" id="KW-0812">Transmembrane</keyword>
<gene>
    <name evidence="3" type="ORF">KBTEX_00744</name>
</gene>
<feature type="transmembrane region" description="Helical" evidence="1">
    <location>
        <begin position="94"/>
        <end position="115"/>
    </location>
</feature>
<dbReference type="GO" id="GO:0016020">
    <property type="term" value="C:membrane"/>
    <property type="evidence" value="ECO:0007669"/>
    <property type="project" value="InterPro"/>
</dbReference>
<dbReference type="AlphaFoldDB" id="A0A5B8R6W3"/>
<keyword evidence="1" id="KW-0472">Membrane</keyword>
<evidence type="ECO:0000256" key="1">
    <source>
        <dbReference type="SAM" id="Phobius"/>
    </source>
</evidence>
<protein>
    <recommendedName>
        <fullName evidence="2">EamA domain-containing protein</fullName>
    </recommendedName>
</protein>
<feature type="domain" description="EamA" evidence="2">
    <location>
        <begin position="15"/>
        <end position="109"/>
    </location>
</feature>
<dbReference type="Pfam" id="PF00892">
    <property type="entry name" value="EamA"/>
    <property type="match status" value="1"/>
</dbReference>
<sequence>MLRRCPAVPRIPLTCGSGVVAGLIAWPFADPLTLSASSYGWLAVMGLAQMPLASVLLMTSTRYLPSPEVSLFLLIETVLAPVWVWGAVGEEPPALTLAGAVLVLGAIAVHSWLSLRRVAPLRTTI</sequence>
<name>A0A5B8R6W3_9ZZZZ</name>
<evidence type="ECO:0000313" key="3">
    <source>
        <dbReference type="EMBL" id="QEA04436.1"/>
    </source>
</evidence>
<accession>A0A5B8R6W3</accession>
<dbReference type="InterPro" id="IPR037185">
    <property type="entry name" value="EmrE-like"/>
</dbReference>
<organism evidence="3">
    <name type="scientific">uncultured organism</name>
    <dbReference type="NCBI Taxonomy" id="155900"/>
    <lineage>
        <taxon>unclassified sequences</taxon>
        <taxon>environmental samples</taxon>
    </lineage>
</organism>
<feature type="transmembrane region" description="Helical" evidence="1">
    <location>
        <begin position="38"/>
        <end position="57"/>
    </location>
</feature>
<feature type="transmembrane region" description="Helical" evidence="1">
    <location>
        <begin position="69"/>
        <end position="88"/>
    </location>
</feature>
<proteinExistence type="predicted"/>
<keyword evidence="1" id="KW-1133">Transmembrane helix</keyword>
<dbReference type="SUPFAM" id="SSF103481">
    <property type="entry name" value="Multidrug resistance efflux transporter EmrE"/>
    <property type="match status" value="1"/>
</dbReference>
<dbReference type="EMBL" id="MN079084">
    <property type="protein sequence ID" value="QEA04436.1"/>
    <property type="molecule type" value="Genomic_DNA"/>
</dbReference>
<reference evidence="3" key="1">
    <citation type="submission" date="2019-06" db="EMBL/GenBank/DDBJ databases">
        <authorList>
            <person name="Murdoch R.W."/>
            <person name="Fathepure B."/>
        </authorList>
    </citation>
    <scope>NUCLEOTIDE SEQUENCE</scope>
</reference>
<dbReference type="InterPro" id="IPR000620">
    <property type="entry name" value="EamA_dom"/>
</dbReference>
<feature type="transmembrane region" description="Helical" evidence="1">
    <location>
        <begin position="7"/>
        <end position="26"/>
    </location>
</feature>